<dbReference type="Proteomes" id="UP001218218">
    <property type="component" value="Unassembled WGS sequence"/>
</dbReference>
<comment type="caution">
    <text evidence="5">The sequence shown here is derived from an EMBL/GenBank/DDBJ whole genome shotgun (WGS) entry which is preliminary data.</text>
</comment>
<proteinExistence type="predicted"/>
<evidence type="ECO:0000256" key="3">
    <source>
        <dbReference type="ARBA" id="ARBA00022989"/>
    </source>
</evidence>
<dbReference type="InterPro" id="IPR036640">
    <property type="entry name" value="ABC1_TM_sf"/>
</dbReference>
<name>A0AAD6ZM90_9AGAR</name>
<evidence type="ECO:0000256" key="4">
    <source>
        <dbReference type="ARBA" id="ARBA00023136"/>
    </source>
</evidence>
<dbReference type="Gene3D" id="3.40.50.300">
    <property type="entry name" value="P-loop containing nucleotide triphosphate hydrolases"/>
    <property type="match status" value="1"/>
</dbReference>
<organism evidence="5 6">
    <name type="scientific">Mycena albidolilacea</name>
    <dbReference type="NCBI Taxonomy" id="1033008"/>
    <lineage>
        <taxon>Eukaryota</taxon>
        <taxon>Fungi</taxon>
        <taxon>Dikarya</taxon>
        <taxon>Basidiomycota</taxon>
        <taxon>Agaricomycotina</taxon>
        <taxon>Agaricomycetes</taxon>
        <taxon>Agaricomycetidae</taxon>
        <taxon>Agaricales</taxon>
        <taxon>Marasmiineae</taxon>
        <taxon>Mycenaceae</taxon>
        <taxon>Mycena</taxon>
    </lineage>
</organism>
<dbReference type="InterPro" id="IPR039421">
    <property type="entry name" value="Type_1_exporter"/>
</dbReference>
<dbReference type="EMBL" id="JARIHO010000038">
    <property type="protein sequence ID" value="KAJ7328985.1"/>
    <property type="molecule type" value="Genomic_DNA"/>
</dbReference>
<dbReference type="GO" id="GO:0005524">
    <property type="term" value="F:ATP binding"/>
    <property type="evidence" value="ECO:0007669"/>
    <property type="project" value="InterPro"/>
</dbReference>
<keyword evidence="6" id="KW-1185">Reference proteome</keyword>
<accession>A0AAD6ZM90</accession>
<keyword evidence="2" id="KW-0812">Transmembrane</keyword>
<dbReference type="InterPro" id="IPR027417">
    <property type="entry name" value="P-loop_NTPase"/>
</dbReference>
<comment type="subcellular location">
    <subcellularLocation>
        <location evidence="1">Membrane</location>
        <topology evidence="1">Multi-pass membrane protein</topology>
    </subcellularLocation>
</comment>
<evidence type="ECO:0000256" key="2">
    <source>
        <dbReference type="ARBA" id="ARBA00022692"/>
    </source>
</evidence>
<sequence length="203" mass="22221">MPHGESSVLITGTSIGFEAARVPASLLILSLLREGPATDIVKLLDSRPEINMESVVGKKIDRAAAKGHIRLEGIHFRYPTRPGVRVLRDFSIQAEPGTYVALVRASGCGKSTVSAFDPILKIGFGARAALFMSSCDNQHAMRFCTQCSYPLAWAGLGIPSEMDLLFFWVLGFGHESFFLRDFLYRHSSRTRLGTHCHRAGPAA</sequence>
<dbReference type="PANTHER" id="PTHR24222:SF76">
    <property type="entry name" value="MYCOBACTIN IMPORT ATP-BINDING_PERMEASE PROTEIN IRTB"/>
    <property type="match status" value="1"/>
</dbReference>
<evidence type="ECO:0000256" key="1">
    <source>
        <dbReference type="ARBA" id="ARBA00004141"/>
    </source>
</evidence>
<reference evidence="5" key="1">
    <citation type="submission" date="2023-03" db="EMBL/GenBank/DDBJ databases">
        <title>Massive genome expansion in bonnet fungi (Mycena s.s.) driven by repeated elements and novel gene families across ecological guilds.</title>
        <authorList>
            <consortium name="Lawrence Berkeley National Laboratory"/>
            <person name="Harder C.B."/>
            <person name="Miyauchi S."/>
            <person name="Viragh M."/>
            <person name="Kuo A."/>
            <person name="Thoen E."/>
            <person name="Andreopoulos B."/>
            <person name="Lu D."/>
            <person name="Skrede I."/>
            <person name="Drula E."/>
            <person name="Henrissat B."/>
            <person name="Morin E."/>
            <person name="Kohler A."/>
            <person name="Barry K."/>
            <person name="LaButti K."/>
            <person name="Morin E."/>
            <person name="Salamov A."/>
            <person name="Lipzen A."/>
            <person name="Mereny Z."/>
            <person name="Hegedus B."/>
            <person name="Baldrian P."/>
            <person name="Stursova M."/>
            <person name="Weitz H."/>
            <person name="Taylor A."/>
            <person name="Grigoriev I.V."/>
            <person name="Nagy L.G."/>
            <person name="Martin F."/>
            <person name="Kauserud H."/>
        </authorList>
    </citation>
    <scope>NUCLEOTIDE SEQUENCE</scope>
    <source>
        <strain evidence="5">CBHHK002</strain>
    </source>
</reference>
<dbReference type="AlphaFoldDB" id="A0AAD6ZM90"/>
<gene>
    <name evidence="5" type="ORF">DFH08DRAFT_815731</name>
</gene>
<dbReference type="SUPFAM" id="SSF52540">
    <property type="entry name" value="P-loop containing nucleoside triphosphate hydrolases"/>
    <property type="match status" value="1"/>
</dbReference>
<dbReference type="PANTHER" id="PTHR24222">
    <property type="entry name" value="ABC TRANSPORTER B FAMILY"/>
    <property type="match status" value="1"/>
</dbReference>
<keyword evidence="4" id="KW-0472">Membrane</keyword>
<dbReference type="GO" id="GO:0005886">
    <property type="term" value="C:plasma membrane"/>
    <property type="evidence" value="ECO:0007669"/>
    <property type="project" value="TreeGrafter"/>
</dbReference>
<evidence type="ECO:0000313" key="5">
    <source>
        <dbReference type="EMBL" id="KAJ7328985.1"/>
    </source>
</evidence>
<evidence type="ECO:0000313" key="6">
    <source>
        <dbReference type="Proteomes" id="UP001218218"/>
    </source>
</evidence>
<dbReference type="GO" id="GO:0042626">
    <property type="term" value="F:ATPase-coupled transmembrane transporter activity"/>
    <property type="evidence" value="ECO:0007669"/>
    <property type="project" value="TreeGrafter"/>
</dbReference>
<keyword evidence="3" id="KW-1133">Transmembrane helix</keyword>
<dbReference type="Gene3D" id="1.20.1560.10">
    <property type="entry name" value="ABC transporter type 1, transmembrane domain"/>
    <property type="match status" value="1"/>
</dbReference>
<protein>
    <submittedName>
        <fullName evidence="5">Uncharacterized protein</fullName>
    </submittedName>
</protein>